<evidence type="ECO:0000313" key="2">
    <source>
        <dbReference type="Proteomes" id="UP001318682"/>
    </source>
</evidence>
<evidence type="ECO:0000313" key="1">
    <source>
        <dbReference type="EMBL" id="WVX51218.1"/>
    </source>
</evidence>
<dbReference type="Proteomes" id="UP001318682">
    <property type="component" value="Chromosome"/>
</dbReference>
<gene>
    <name evidence="1" type="ORF">ROLI_043190</name>
</gene>
<protein>
    <submittedName>
        <fullName evidence="1">Uncharacterized protein</fullName>
    </submittedName>
</protein>
<sequence>MELATQTLERKQAEIIGAIKKHEAQIAQAKHDLAHINATLKIIGEPQGFSAKGEIAGICQRHLVEGPLNTRELAKRAMGENGLDVSDTPRRNSVVYKVVQALRHTRRRNAVKMIERKGGLCVWGVYARAANNPSSCAKQALPSHY</sequence>
<accession>A0ABZ2C0Y8</accession>
<organism evidence="1 2">
    <name type="scientific">Roseobacter fucihabitans</name>
    <dbReference type="NCBI Taxonomy" id="1537242"/>
    <lineage>
        <taxon>Bacteria</taxon>
        <taxon>Pseudomonadati</taxon>
        <taxon>Pseudomonadota</taxon>
        <taxon>Alphaproteobacteria</taxon>
        <taxon>Rhodobacterales</taxon>
        <taxon>Roseobacteraceae</taxon>
        <taxon>Roseobacter</taxon>
    </lineage>
</organism>
<name>A0ABZ2C0Y8_9RHOB</name>
<keyword evidence="2" id="KW-1185">Reference proteome</keyword>
<dbReference type="RefSeq" id="WP_187428409.1">
    <property type="nucleotide sequence ID" value="NZ_CP143423.1"/>
</dbReference>
<proteinExistence type="predicted"/>
<reference evidence="2" key="1">
    <citation type="submission" date="2024-01" db="EMBL/GenBank/DDBJ databases">
        <title>Roseobacter fucihabitans sp. nov., isolated from the brown alga Fucus spiralis.</title>
        <authorList>
            <person name="Hahnke S."/>
            <person name="Berger M."/>
            <person name="Schlingloff A."/>
            <person name="Athale I."/>
            <person name="Neumann-Schaal M."/>
            <person name="Adenaya A."/>
            <person name="Poehlein A."/>
            <person name="Daniel R."/>
            <person name="Pertersen J."/>
            <person name="Brinkhoff T."/>
        </authorList>
    </citation>
    <scope>NUCLEOTIDE SEQUENCE [LARGE SCALE GENOMIC DNA]</scope>
    <source>
        <strain evidence="2">B14</strain>
    </source>
</reference>
<dbReference type="EMBL" id="CP143423">
    <property type="protein sequence ID" value="WVX51218.1"/>
    <property type="molecule type" value="Genomic_DNA"/>
</dbReference>